<evidence type="ECO:0000256" key="11">
    <source>
        <dbReference type="RuleBase" id="RU363035"/>
    </source>
</evidence>
<organism evidence="14 15">
    <name type="scientific">Achromobacter seleniivolatilans</name>
    <dbReference type="NCBI Taxonomy" id="3047478"/>
    <lineage>
        <taxon>Bacteria</taxon>
        <taxon>Pseudomonadati</taxon>
        <taxon>Pseudomonadota</taxon>
        <taxon>Betaproteobacteria</taxon>
        <taxon>Burkholderiales</taxon>
        <taxon>Alcaligenaceae</taxon>
        <taxon>Achromobacter</taxon>
    </lineage>
</organism>
<dbReference type="InterPro" id="IPR009008">
    <property type="entry name" value="Val/Leu/Ile-tRNA-synth_edit"/>
</dbReference>
<dbReference type="EMBL" id="CP132976">
    <property type="protein sequence ID" value="WMD20217.1"/>
    <property type="molecule type" value="Genomic_DNA"/>
</dbReference>
<dbReference type="SUPFAM" id="SSF50677">
    <property type="entry name" value="ValRS/IleRS/LeuRS editing domain"/>
    <property type="match status" value="1"/>
</dbReference>
<feature type="domain" description="Methionyl/Valyl/Leucyl/Isoleucyl-tRNA synthetase anticodon-binding" evidence="13">
    <location>
        <begin position="619"/>
        <end position="749"/>
    </location>
</feature>
<name>A0ABY9M0H4_9BURK</name>
<gene>
    <name evidence="14" type="ORF">RAS12_27020</name>
</gene>
<comment type="function">
    <text evidence="9">Catalyzes the attachment of isoleucine to tRNA(Ile). As IleRS can inadvertently accommodate and process structurally similar amino acids such as valine, to avoid such errors it has two additional distinct tRNA(Ile)-dependent editing activities. One activity is designated as 'pretransfer' editing and involves the hydrolysis of activated Val-AMP. The other activity is designated 'posttransfer' editing and involves deacylation of mischarged Val-tRNA(Ile).</text>
</comment>
<dbReference type="InterPro" id="IPR009080">
    <property type="entry name" value="tRNAsynth_Ia_anticodon-bd"/>
</dbReference>
<dbReference type="Pfam" id="PF00133">
    <property type="entry name" value="tRNA-synt_1"/>
    <property type="match status" value="2"/>
</dbReference>
<dbReference type="InterPro" id="IPR002301">
    <property type="entry name" value="Ile-tRNA-ligase"/>
</dbReference>
<evidence type="ECO:0000259" key="12">
    <source>
        <dbReference type="Pfam" id="PF00133"/>
    </source>
</evidence>
<dbReference type="PANTHER" id="PTHR42765">
    <property type="entry name" value="SOLEUCYL-TRNA SYNTHETASE"/>
    <property type="match status" value="1"/>
</dbReference>
<evidence type="ECO:0000256" key="3">
    <source>
        <dbReference type="ARBA" id="ARBA00022490"/>
    </source>
</evidence>
<protein>
    <recommendedName>
        <fullName evidence="2">isoleucine--tRNA ligase</fullName>
        <ecNumber evidence="2">6.1.1.5</ecNumber>
    </recommendedName>
</protein>
<dbReference type="SUPFAM" id="SSF47323">
    <property type="entry name" value="Anticodon-binding domain of a subclass of class I aminoacyl-tRNA synthetases"/>
    <property type="match status" value="1"/>
</dbReference>
<dbReference type="EC" id="6.1.1.5" evidence="2"/>
<evidence type="ECO:0000256" key="9">
    <source>
        <dbReference type="ARBA" id="ARBA00025217"/>
    </source>
</evidence>
<keyword evidence="8 11" id="KW-0030">Aminoacyl-tRNA synthetase</keyword>
<dbReference type="InterPro" id="IPR002300">
    <property type="entry name" value="aa-tRNA-synth_Ia"/>
</dbReference>
<proteinExistence type="inferred from homology"/>
<evidence type="ECO:0000256" key="6">
    <source>
        <dbReference type="ARBA" id="ARBA00022840"/>
    </source>
</evidence>
<feature type="domain" description="Aminoacyl-tRNA synthetase class Ia" evidence="12">
    <location>
        <begin position="458"/>
        <end position="567"/>
    </location>
</feature>
<dbReference type="PRINTS" id="PR00984">
    <property type="entry name" value="TRNASYNTHILE"/>
</dbReference>
<evidence type="ECO:0000256" key="5">
    <source>
        <dbReference type="ARBA" id="ARBA00022741"/>
    </source>
</evidence>
<dbReference type="Gene3D" id="3.90.740.10">
    <property type="entry name" value="Valyl/Leucyl/Isoleucyl-tRNA synthetase, editing domain"/>
    <property type="match status" value="1"/>
</dbReference>
<dbReference type="Gene3D" id="3.40.50.620">
    <property type="entry name" value="HUPs"/>
    <property type="match status" value="2"/>
</dbReference>
<keyword evidence="15" id="KW-1185">Reference proteome</keyword>
<comment type="catalytic activity">
    <reaction evidence="10">
        <text>tRNA(Ile) + L-isoleucine + ATP = L-isoleucyl-tRNA(Ile) + AMP + diphosphate</text>
        <dbReference type="Rhea" id="RHEA:11060"/>
        <dbReference type="Rhea" id="RHEA-COMP:9666"/>
        <dbReference type="Rhea" id="RHEA-COMP:9695"/>
        <dbReference type="ChEBI" id="CHEBI:30616"/>
        <dbReference type="ChEBI" id="CHEBI:33019"/>
        <dbReference type="ChEBI" id="CHEBI:58045"/>
        <dbReference type="ChEBI" id="CHEBI:78442"/>
        <dbReference type="ChEBI" id="CHEBI:78528"/>
        <dbReference type="ChEBI" id="CHEBI:456215"/>
        <dbReference type="EC" id="6.1.1.5"/>
    </reaction>
</comment>
<evidence type="ECO:0000256" key="7">
    <source>
        <dbReference type="ARBA" id="ARBA00022917"/>
    </source>
</evidence>
<evidence type="ECO:0000259" key="13">
    <source>
        <dbReference type="Pfam" id="PF08264"/>
    </source>
</evidence>
<dbReference type="SUPFAM" id="SSF52374">
    <property type="entry name" value="Nucleotidylyl transferase"/>
    <property type="match status" value="1"/>
</dbReference>
<dbReference type="PANTHER" id="PTHR42765:SF1">
    <property type="entry name" value="ISOLEUCINE--TRNA LIGASE, MITOCHONDRIAL"/>
    <property type="match status" value="1"/>
</dbReference>
<keyword evidence="4 11" id="KW-0436">Ligase</keyword>
<dbReference type="InterPro" id="IPR001412">
    <property type="entry name" value="aa-tRNA-synth_I_CS"/>
</dbReference>
<dbReference type="Proteomes" id="UP001234798">
    <property type="component" value="Chromosome"/>
</dbReference>
<sequence length="834" mass="92599">MYKLNLFKHEFPLATTHADKSEALKRWSSAPVVDRLHRSQGARPLFLLHDGPPYANGSLHLGHAVNKGLKDSVVKFKRLQGYFAPYVPGFDCHGLPVELEVERLGHGKEDPPAFVAACRSYARSQVELQTAQFRDLGVAADWDQPYLTMAPGFEAGAALVFQTLPGAVTRLRPVHWCPACASSLAEAEVEYKTKAGDSLVVLFAVLGQENLFLDVWTTTPYTLPANKAVAYNPALSYVAVADGLRSRVRLRQPGDERLPDFELAGLMAVSPYTQQTVPVLPADFVSRAGTGLVHMAPAFGTDDFRVCEQYGLPVEQYLDAHGRFVLPGMEGMDLDKARAHVLERVAPLTVSLSTLEHEYPHCWRHKAPVFFRASQEWFLDLAETRQRALRALEDVTFVPASGRERLTSMLAGRGAWCVSRNRLWGTPLVDPANPDDLRLAARVATEGVEAWQSEGPRRTLDVWFDSGVTHQLVLMQRYGRTADVYLEGSDQHRGWFQSSLLTCAAAGGGAPYKQVVTHGFVVDGTGQKFSKSSKNYQPLDQMLKALSPDVLRLWTLQQDFTRELKFSVEALALTKERFRKLRNTMRFCLQNLQDFDWQEQPLTHPLDRVQVALLRQLGADVCLAADQYDFAAAVSHLLRYAENASSDYFPAVKDSLYCERPDAPRRRQVQHVLGLLVRTLVRLLTPVLPFSCEEVFQYLKTTGAEQMDSVLLATLADVPLPALADETENLACYEAAVEVKGALNRWVEANRTDWVKGAAQVEVALPPALADQLGAFTDVLGAADVRQDGSLANSAEVSFKPTAWRACPCCRRHEPSMPETDGLCLRCLGVQEAR</sequence>
<reference evidence="14 15" key="1">
    <citation type="submission" date="2023-08" db="EMBL/GenBank/DDBJ databases">
        <title>Achromobacter seleniivolatilans sp. nov., isolated from seleniferous soil.</title>
        <authorList>
            <person name="Zhang S."/>
            <person name="Li K."/>
            <person name="Peng J."/>
            <person name="Zhao Q."/>
            <person name="Wang H."/>
            <person name="Guo Y."/>
        </authorList>
    </citation>
    <scope>NUCLEOTIDE SEQUENCE [LARGE SCALE GENOMIC DNA]</scope>
    <source>
        <strain evidence="14 15">R39</strain>
    </source>
</reference>
<dbReference type="GO" id="GO:0016874">
    <property type="term" value="F:ligase activity"/>
    <property type="evidence" value="ECO:0007669"/>
    <property type="project" value="UniProtKB-KW"/>
</dbReference>
<evidence type="ECO:0000256" key="2">
    <source>
        <dbReference type="ARBA" id="ARBA00013165"/>
    </source>
</evidence>
<evidence type="ECO:0000256" key="10">
    <source>
        <dbReference type="ARBA" id="ARBA00048359"/>
    </source>
</evidence>
<dbReference type="InterPro" id="IPR014729">
    <property type="entry name" value="Rossmann-like_a/b/a_fold"/>
</dbReference>
<dbReference type="RefSeq" id="WP_306943238.1">
    <property type="nucleotide sequence ID" value="NZ_CP132976.1"/>
</dbReference>
<evidence type="ECO:0000256" key="1">
    <source>
        <dbReference type="ARBA" id="ARBA00006887"/>
    </source>
</evidence>
<dbReference type="CDD" id="cd00818">
    <property type="entry name" value="IleRS_core"/>
    <property type="match status" value="1"/>
</dbReference>
<evidence type="ECO:0000313" key="14">
    <source>
        <dbReference type="EMBL" id="WMD20217.1"/>
    </source>
</evidence>
<dbReference type="PROSITE" id="PS00178">
    <property type="entry name" value="AA_TRNA_LIGASE_I"/>
    <property type="match status" value="1"/>
</dbReference>
<dbReference type="Pfam" id="PF08264">
    <property type="entry name" value="Anticodon_1"/>
    <property type="match status" value="1"/>
</dbReference>
<accession>A0ABY9M0H4</accession>
<keyword evidence="7 11" id="KW-0648">Protein biosynthesis</keyword>
<dbReference type="InterPro" id="IPR013155">
    <property type="entry name" value="M/V/L/I-tRNA-synth_anticd-bd"/>
</dbReference>
<dbReference type="Gene3D" id="1.10.730.20">
    <property type="match status" value="1"/>
</dbReference>
<dbReference type="InterPro" id="IPR050081">
    <property type="entry name" value="Ile-tRNA_ligase"/>
</dbReference>
<keyword evidence="6 11" id="KW-0067">ATP-binding</keyword>
<keyword evidence="5 11" id="KW-0547">Nucleotide-binding</keyword>
<comment type="similarity">
    <text evidence="1">Belongs to the class-I aminoacyl-tRNA synthetase family. IleS type 1 subfamily.</text>
</comment>
<keyword evidence="3" id="KW-0963">Cytoplasm</keyword>
<feature type="domain" description="Aminoacyl-tRNA synthetase class Ia" evidence="12">
    <location>
        <begin position="24"/>
        <end position="428"/>
    </location>
</feature>
<evidence type="ECO:0000256" key="4">
    <source>
        <dbReference type="ARBA" id="ARBA00022598"/>
    </source>
</evidence>
<evidence type="ECO:0000256" key="8">
    <source>
        <dbReference type="ARBA" id="ARBA00023146"/>
    </source>
</evidence>
<evidence type="ECO:0000313" key="15">
    <source>
        <dbReference type="Proteomes" id="UP001234798"/>
    </source>
</evidence>